<dbReference type="CDD" id="cd08502">
    <property type="entry name" value="PBP2_NikA_DppA_OppA_like_16"/>
    <property type="match status" value="1"/>
</dbReference>
<dbReference type="InterPro" id="IPR000914">
    <property type="entry name" value="SBP_5_dom"/>
</dbReference>
<dbReference type="GO" id="GO:1904680">
    <property type="term" value="F:peptide transmembrane transporter activity"/>
    <property type="evidence" value="ECO:0007669"/>
    <property type="project" value="TreeGrafter"/>
</dbReference>
<dbReference type="Pfam" id="PF00496">
    <property type="entry name" value="SBP_bac_5"/>
    <property type="match status" value="1"/>
</dbReference>
<dbReference type="PROSITE" id="PS51257">
    <property type="entry name" value="PROKAR_LIPOPROTEIN"/>
    <property type="match status" value="1"/>
</dbReference>
<dbReference type="PANTHER" id="PTHR30290">
    <property type="entry name" value="PERIPLASMIC BINDING COMPONENT OF ABC TRANSPORTER"/>
    <property type="match status" value="1"/>
</dbReference>
<dbReference type="GO" id="GO:0015833">
    <property type="term" value="P:peptide transport"/>
    <property type="evidence" value="ECO:0007669"/>
    <property type="project" value="TreeGrafter"/>
</dbReference>
<dbReference type="Gene3D" id="3.90.76.10">
    <property type="entry name" value="Dipeptide-binding Protein, Domain 1"/>
    <property type="match status" value="1"/>
</dbReference>
<dbReference type="AlphaFoldDB" id="A0AB39HV21"/>
<dbReference type="GO" id="GO:0042597">
    <property type="term" value="C:periplasmic space"/>
    <property type="evidence" value="ECO:0007669"/>
    <property type="project" value="UniProtKB-ARBA"/>
</dbReference>
<accession>A0AB39HV21</accession>
<dbReference type="PIRSF" id="PIRSF002741">
    <property type="entry name" value="MppA"/>
    <property type="match status" value="1"/>
</dbReference>
<dbReference type="Gene3D" id="3.10.105.10">
    <property type="entry name" value="Dipeptide-binding Protein, Domain 3"/>
    <property type="match status" value="1"/>
</dbReference>
<evidence type="ECO:0000256" key="2">
    <source>
        <dbReference type="SAM" id="SignalP"/>
    </source>
</evidence>
<dbReference type="GO" id="GO:0043190">
    <property type="term" value="C:ATP-binding cassette (ABC) transporter complex"/>
    <property type="evidence" value="ECO:0007669"/>
    <property type="project" value="InterPro"/>
</dbReference>
<gene>
    <name evidence="4" type="ORF">AB4Y30_07530</name>
</gene>
<reference evidence="4" key="1">
    <citation type="submission" date="2024-07" db="EMBL/GenBank/DDBJ databases">
        <title>Halotolerant mesophilic bacterium Ornithinibacillus sp. 4-3, sp. nov., isolated from soil.</title>
        <authorList>
            <person name="Sidarenka A.V."/>
            <person name="Guliayeva D.E."/>
            <person name="Leanovich S.I."/>
            <person name="Hileuskaya K.S."/>
            <person name="Akhremchuk A.E."/>
            <person name="Sikolenko M.A."/>
            <person name="Valentovich L.N."/>
        </authorList>
    </citation>
    <scope>NUCLEOTIDE SEQUENCE</scope>
    <source>
        <strain evidence="4">4-3</strain>
    </source>
</reference>
<dbReference type="SUPFAM" id="SSF53850">
    <property type="entry name" value="Periplasmic binding protein-like II"/>
    <property type="match status" value="1"/>
</dbReference>
<name>A0AB39HV21_9BACI</name>
<sequence>MISSRPIKLMLCLFLLSIVLIACSSGESDNKTDTDSAEGNNGIGEDIKFAIPAAPPHLDSHASPAQQIADVGRHIFETLVTIDSEFNVQPMLAESWEQSDDGTTLTFHLREGILFHNGEEVKAEDVIASLERWVRLSSLGKADFEGATMEAPDDYTVVITQPAPVSTALTTLAYGGGNFASIMPKEIVENASDASVEEYIGTGPFKFEEWRQDQYIYLTKFDDYKPLDTPADGLSGKKEALVQGIQFIFVPDASTRLAGIRTGEYDAVKEVQLDMAPQLADDPDISTFIDPFGQLNIFYNKDSGLFTDVRAREAVATGIDKEAMLLAAVTNEDYYTLDHGLMMNYQSALWSSDAGKDDYFADRDIDAAKQLLNETDYDGEEIKIISSRENIVLYNAAVVLKENLDELGLNTSLEIYDWPTYLDKRDDPAAFDLLVGASTPKLDPTSMAYLRSDFVGWTVSEELDEIIENFKSAPSIDDAKIIYNDLQAWFYEYIPVTKVGDYANVNATRNNLSGYDYLDGPMFWNVTNSK</sequence>
<organism evidence="4">
    <name type="scientific">Ornithinibacillus sp. 4-3</name>
    <dbReference type="NCBI Taxonomy" id="3231488"/>
    <lineage>
        <taxon>Bacteria</taxon>
        <taxon>Bacillati</taxon>
        <taxon>Bacillota</taxon>
        <taxon>Bacilli</taxon>
        <taxon>Bacillales</taxon>
        <taxon>Bacillaceae</taxon>
        <taxon>Ornithinibacillus</taxon>
    </lineage>
</organism>
<dbReference type="RefSeq" id="WP_368654867.1">
    <property type="nucleotide sequence ID" value="NZ_CP162599.1"/>
</dbReference>
<protein>
    <submittedName>
        <fullName evidence="4">ABC transporter substrate-binding protein</fullName>
    </submittedName>
</protein>
<dbReference type="EMBL" id="CP162599">
    <property type="protein sequence ID" value="XDK34190.1"/>
    <property type="molecule type" value="Genomic_DNA"/>
</dbReference>
<dbReference type="Gene3D" id="3.40.190.10">
    <property type="entry name" value="Periplasmic binding protein-like II"/>
    <property type="match status" value="1"/>
</dbReference>
<feature type="chain" id="PRO_5044319911" evidence="2">
    <location>
        <begin position="25"/>
        <end position="530"/>
    </location>
</feature>
<evidence type="ECO:0000313" key="4">
    <source>
        <dbReference type="EMBL" id="XDK34190.1"/>
    </source>
</evidence>
<evidence type="ECO:0000259" key="3">
    <source>
        <dbReference type="Pfam" id="PF00496"/>
    </source>
</evidence>
<feature type="domain" description="Solute-binding protein family 5" evidence="3">
    <location>
        <begin position="87"/>
        <end position="444"/>
    </location>
</feature>
<keyword evidence="1 2" id="KW-0732">Signal</keyword>
<proteinExistence type="predicted"/>
<evidence type="ECO:0000256" key="1">
    <source>
        <dbReference type="ARBA" id="ARBA00022729"/>
    </source>
</evidence>
<dbReference type="PANTHER" id="PTHR30290:SF38">
    <property type="entry name" value="D,D-DIPEPTIDE-BINDING PERIPLASMIC PROTEIN DDPA-RELATED"/>
    <property type="match status" value="1"/>
</dbReference>
<dbReference type="InterPro" id="IPR039424">
    <property type="entry name" value="SBP_5"/>
</dbReference>
<dbReference type="InterPro" id="IPR030678">
    <property type="entry name" value="Peptide/Ni-bd"/>
</dbReference>
<feature type="signal peptide" evidence="2">
    <location>
        <begin position="1"/>
        <end position="24"/>
    </location>
</feature>